<evidence type="ECO:0000256" key="10">
    <source>
        <dbReference type="ARBA" id="ARBA00023136"/>
    </source>
</evidence>
<evidence type="ECO:0000313" key="15">
    <source>
        <dbReference type="Proteomes" id="UP000694414"/>
    </source>
</evidence>
<dbReference type="InterPro" id="IPR029044">
    <property type="entry name" value="Nucleotide-diphossugar_trans"/>
</dbReference>
<evidence type="ECO:0000256" key="12">
    <source>
        <dbReference type="PIRSR" id="PIRSR605076-1"/>
    </source>
</evidence>
<feature type="binding site" evidence="13">
    <location>
        <position position="261"/>
    </location>
    <ligand>
        <name>an alpha-L-fucosyl-(1-&gt;2)-beta-D-galactosyl derivative</name>
        <dbReference type="ChEBI" id="CHEBI:140327"/>
    </ligand>
</feature>
<evidence type="ECO:0000256" key="13">
    <source>
        <dbReference type="PIRSR" id="PIRSR605076-2"/>
    </source>
</evidence>
<dbReference type="GO" id="GO:0016758">
    <property type="term" value="F:hexosyltransferase activity"/>
    <property type="evidence" value="ECO:0007669"/>
    <property type="project" value="InterPro"/>
</dbReference>
<feature type="binding site" evidence="13">
    <location>
        <position position="170"/>
    </location>
    <ligand>
        <name>an alpha-L-fucosyl-(1-&gt;2)-beta-D-galactosyl derivative</name>
        <dbReference type="ChEBI" id="CHEBI:140327"/>
    </ligand>
</feature>
<evidence type="ECO:0000256" key="7">
    <source>
        <dbReference type="ARBA" id="ARBA00022723"/>
    </source>
</evidence>
<dbReference type="FunFam" id="3.90.550.10:FF:000022">
    <property type="entry name" value="Histo-blood group ABO system transferase"/>
    <property type="match status" value="1"/>
</dbReference>
<evidence type="ECO:0000256" key="1">
    <source>
        <dbReference type="ARBA" id="ARBA00001936"/>
    </source>
</evidence>
<feature type="binding site" evidence="13">
    <location>
        <position position="238"/>
    </location>
    <ligand>
        <name>an alpha-L-fucosyl-(1-&gt;2)-beta-D-galactosyl derivative</name>
        <dbReference type="ChEBI" id="CHEBI:140327"/>
    </ligand>
</feature>
<protein>
    <recommendedName>
        <fullName evidence="16">Glycosyltransferase 6 domain containing 1</fullName>
    </recommendedName>
</protein>
<organism evidence="14 15">
    <name type="scientific">Prolemur simus</name>
    <name type="common">Greater bamboo lemur</name>
    <name type="synonym">Hapalemur simus</name>
    <dbReference type="NCBI Taxonomy" id="1328070"/>
    <lineage>
        <taxon>Eukaryota</taxon>
        <taxon>Metazoa</taxon>
        <taxon>Chordata</taxon>
        <taxon>Craniata</taxon>
        <taxon>Vertebrata</taxon>
        <taxon>Euteleostomi</taxon>
        <taxon>Mammalia</taxon>
        <taxon>Eutheria</taxon>
        <taxon>Euarchontoglires</taxon>
        <taxon>Primates</taxon>
        <taxon>Strepsirrhini</taxon>
        <taxon>Lemuriformes</taxon>
        <taxon>Lemuridae</taxon>
        <taxon>Prolemur</taxon>
    </lineage>
</organism>
<accession>A0A8C8YED1</accession>
<proteinExistence type="inferred from homology"/>
<evidence type="ECO:0000313" key="14">
    <source>
        <dbReference type="Ensembl" id="ENSPSMP00000001030.1"/>
    </source>
</evidence>
<dbReference type="Proteomes" id="UP000694414">
    <property type="component" value="Unplaced"/>
</dbReference>
<keyword evidence="8" id="KW-0735">Signal-anchor</keyword>
<dbReference type="GO" id="GO:0005975">
    <property type="term" value="P:carbohydrate metabolic process"/>
    <property type="evidence" value="ECO:0007669"/>
    <property type="project" value="InterPro"/>
</dbReference>
<dbReference type="Pfam" id="PF03414">
    <property type="entry name" value="Glyco_transf_6"/>
    <property type="match status" value="1"/>
</dbReference>
<evidence type="ECO:0000256" key="2">
    <source>
        <dbReference type="ARBA" id="ARBA00004606"/>
    </source>
</evidence>
<evidence type="ECO:0000256" key="4">
    <source>
        <dbReference type="ARBA" id="ARBA00022676"/>
    </source>
</evidence>
<comment type="function">
    <text evidence="11">Synthesizes the galactose-alpha(1,3)-galactose group by catalyzing the transfer of a galactose residue, with an alpha-1,3 linkage, on terminal lactosaminide (Gal-beta-1,4-GlcNAc-R) disaccharide borne by a glycoprotein or a glycolipid. Preferentially glycosylates proteins, can synthesize galactose-alpha(1,3)-galactose on glycoproteins but cannot synthesize the glycolipid called isogloboside 3 (iGb3).</text>
</comment>
<dbReference type="GO" id="GO:0046872">
    <property type="term" value="F:metal ion binding"/>
    <property type="evidence" value="ECO:0007669"/>
    <property type="project" value="UniProtKB-KW"/>
</dbReference>
<feature type="active site" description="Nucleophile" evidence="12">
    <location>
        <position position="238"/>
    </location>
</feature>
<comment type="subcellular location">
    <subcellularLocation>
        <location evidence="2">Membrane</location>
        <topology evidence="2">Single-pass type II membrane protein</topology>
    </subcellularLocation>
</comment>
<keyword evidence="6" id="KW-0812">Transmembrane</keyword>
<dbReference type="SUPFAM" id="SSF53448">
    <property type="entry name" value="Nucleotide-diphospho-sugar transferases"/>
    <property type="match status" value="1"/>
</dbReference>
<feature type="binding site" evidence="13">
    <location>
        <position position="60"/>
    </location>
    <ligand>
        <name>UDP-N-acetyl-alpha-D-galactosamine</name>
        <dbReference type="ChEBI" id="CHEBI:67138"/>
    </ligand>
</feature>
<evidence type="ECO:0000256" key="11">
    <source>
        <dbReference type="ARBA" id="ARBA00058922"/>
    </source>
</evidence>
<comment type="similarity">
    <text evidence="3">Belongs to the glycosyltransferase 6 family.</text>
</comment>
<keyword evidence="9" id="KW-1133">Transmembrane helix</keyword>
<evidence type="ECO:0000256" key="9">
    <source>
        <dbReference type="ARBA" id="ARBA00022989"/>
    </source>
</evidence>
<keyword evidence="15" id="KW-1185">Reference proteome</keyword>
<keyword evidence="4" id="KW-0328">Glycosyltransferase</keyword>
<reference evidence="14" key="2">
    <citation type="submission" date="2025-09" db="UniProtKB">
        <authorList>
            <consortium name="Ensembl"/>
        </authorList>
    </citation>
    <scope>IDENTIFICATION</scope>
</reference>
<evidence type="ECO:0008006" key="16">
    <source>
        <dbReference type="Google" id="ProtNLM"/>
    </source>
</evidence>
<dbReference type="AlphaFoldDB" id="A0A8C8YED1"/>
<comment type="cofactor">
    <cofactor evidence="1">
        <name>Mn(2+)</name>
        <dbReference type="ChEBI" id="CHEBI:29035"/>
    </cofactor>
</comment>
<keyword evidence="5" id="KW-0808">Transferase</keyword>
<dbReference type="GO" id="GO:0031982">
    <property type="term" value="C:vesicle"/>
    <property type="evidence" value="ECO:0007669"/>
    <property type="project" value="TreeGrafter"/>
</dbReference>
<dbReference type="GO" id="GO:0016020">
    <property type="term" value="C:membrane"/>
    <property type="evidence" value="ECO:0007669"/>
    <property type="project" value="UniProtKB-SubCell"/>
</dbReference>
<dbReference type="GeneTree" id="ENSGT00950000182858"/>
<keyword evidence="7" id="KW-0479">Metal-binding</keyword>
<name>A0A8C8YED1_PROSS</name>
<dbReference type="Ensembl" id="ENSPSMT00000001160.1">
    <property type="protein sequence ID" value="ENSPSMP00000001030.1"/>
    <property type="gene ID" value="ENSPSMG00000000749.1"/>
</dbReference>
<reference evidence="14" key="1">
    <citation type="submission" date="2025-08" db="UniProtKB">
        <authorList>
            <consortium name="Ensembl"/>
        </authorList>
    </citation>
    <scope>IDENTIFICATION</scope>
</reference>
<dbReference type="Gene3D" id="3.90.550.10">
    <property type="entry name" value="Spore Coat Polysaccharide Biosynthesis Protein SpsA, Chain A"/>
    <property type="match status" value="1"/>
</dbReference>
<evidence type="ECO:0000256" key="5">
    <source>
        <dbReference type="ARBA" id="ARBA00022679"/>
    </source>
</evidence>
<evidence type="ECO:0000256" key="6">
    <source>
        <dbReference type="ARBA" id="ARBA00022692"/>
    </source>
</evidence>
<dbReference type="InterPro" id="IPR005076">
    <property type="entry name" value="Glyco_trans_6"/>
</dbReference>
<dbReference type="PANTHER" id="PTHR10462:SF46">
    <property type="entry name" value="N-ACETYLLACTOSAMINIDE ALPHA-1,3-GALACTOSYLTRANSFERASE-LIKE 1"/>
    <property type="match status" value="1"/>
</dbReference>
<sequence length="282" mass="33358">VEEPQLSTWFNFKKRPDVITRTDWLAPIIWEGTYNRQALEKYYKKLNITIGLAVFATGKFVDQYLKQFIQSANKHFMIGYNVIFYIMVDDLTKLPYIELGPLRTCKVFAVFKQYNSFDQDFHLLYMKNLNMNILAYIQHEVDFLFTMAVNQIFKNDFGIETLGSSVAQLHAWWYFKNSKDFPYERRSTSAAFIPFGQGDFYYHGAILGGIPDEVLNFTKECQKGIIQDNTNDLKSIYESHLNKYFFVNKPTKLLSPEYNWDPKFRTPSQIQHVKIEWQSERI</sequence>
<dbReference type="GO" id="GO:0005794">
    <property type="term" value="C:Golgi apparatus"/>
    <property type="evidence" value="ECO:0007669"/>
    <property type="project" value="TreeGrafter"/>
</dbReference>
<evidence type="ECO:0000256" key="8">
    <source>
        <dbReference type="ARBA" id="ARBA00022968"/>
    </source>
</evidence>
<keyword evidence="10" id="KW-0472">Membrane</keyword>
<dbReference type="PANTHER" id="PTHR10462">
    <property type="entry name" value="GLYCOSYLTRANSFERASE-RELATED"/>
    <property type="match status" value="1"/>
</dbReference>
<evidence type="ECO:0000256" key="3">
    <source>
        <dbReference type="ARBA" id="ARBA00010413"/>
    </source>
</evidence>